<protein>
    <submittedName>
        <fullName evidence="11">NBS-LRR disease resistance protein</fullName>
    </submittedName>
</protein>
<dbReference type="FunFam" id="3.40.50.300:FF:001091">
    <property type="entry name" value="Probable disease resistance protein At1g61300"/>
    <property type="match status" value="1"/>
</dbReference>
<evidence type="ECO:0000256" key="2">
    <source>
        <dbReference type="ARBA" id="ARBA00022614"/>
    </source>
</evidence>
<dbReference type="PANTHER" id="PTHR19338:SF61">
    <property type="entry name" value="NB-ARC DOMAIN-CONTAINING PROTEIN"/>
    <property type="match status" value="1"/>
</dbReference>
<feature type="domain" description="NB-ARC" evidence="8">
    <location>
        <begin position="291"/>
        <end position="418"/>
    </location>
</feature>
<keyword evidence="6" id="KW-0175">Coiled coil</keyword>
<proteinExistence type="evidence at transcript level"/>
<evidence type="ECO:0000313" key="11">
    <source>
        <dbReference type="EMBL" id="UBY07618.1"/>
    </source>
</evidence>
<evidence type="ECO:0000256" key="3">
    <source>
        <dbReference type="ARBA" id="ARBA00022737"/>
    </source>
</evidence>
<evidence type="ECO:0000256" key="4">
    <source>
        <dbReference type="ARBA" id="ARBA00022741"/>
    </source>
</evidence>
<feature type="compositionally biased region" description="Basic residues" evidence="7">
    <location>
        <begin position="101"/>
        <end position="128"/>
    </location>
</feature>
<dbReference type="SUPFAM" id="SSF52540">
    <property type="entry name" value="P-loop containing nucleoside triphosphate hydrolases"/>
    <property type="match status" value="1"/>
</dbReference>
<feature type="domain" description="Disease resistance N-terminal" evidence="9">
    <location>
        <begin position="159"/>
        <end position="213"/>
    </location>
</feature>
<keyword evidence="3" id="KW-0677">Repeat</keyword>
<evidence type="ECO:0000256" key="5">
    <source>
        <dbReference type="ARBA" id="ARBA00022821"/>
    </source>
</evidence>
<feature type="compositionally biased region" description="Low complexity" evidence="7">
    <location>
        <begin position="72"/>
        <end position="100"/>
    </location>
</feature>
<dbReference type="GO" id="GO:0051707">
    <property type="term" value="P:response to other organism"/>
    <property type="evidence" value="ECO:0007669"/>
    <property type="project" value="UniProtKB-ARBA"/>
</dbReference>
<dbReference type="EMBL" id="MZ673019">
    <property type="protein sequence ID" value="UBY07618.1"/>
    <property type="molecule type" value="mRNA"/>
</dbReference>
<evidence type="ECO:0000259" key="8">
    <source>
        <dbReference type="Pfam" id="PF00931"/>
    </source>
</evidence>
<dbReference type="InterPro" id="IPR032675">
    <property type="entry name" value="LRR_dom_sf"/>
</dbReference>
<evidence type="ECO:0000256" key="1">
    <source>
        <dbReference type="ARBA" id="ARBA00008894"/>
    </source>
</evidence>
<dbReference type="GO" id="GO:0006952">
    <property type="term" value="P:defense response"/>
    <property type="evidence" value="ECO:0007669"/>
    <property type="project" value="UniProtKB-KW"/>
</dbReference>
<keyword evidence="4" id="KW-0547">Nucleotide-binding</keyword>
<dbReference type="Pfam" id="PF00931">
    <property type="entry name" value="NB-ARC"/>
    <property type="match status" value="1"/>
</dbReference>
<dbReference type="InterPro" id="IPR055414">
    <property type="entry name" value="LRR_R13L4/SHOC2-like"/>
</dbReference>
<comment type="similarity">
    <text evidence="1">Belongs to the disease resistance NB-LRR family.</text>
</comment>
<evidence type="ECO:0000256" key="7">
    <source>
        <dbReference type="SAM" id="MobiDB-lite"/>
    </source>
</evidence>
<accession>A0A8K1IBF4</accession>
<keyword evidence="2" id="KW-0433">Leucine-rich repeat</keyword>
<feature type="region of interest" description="Disordered" evidence="7">
    <location>
        <begin position="1"/>
        <end position="145"/>
    </location>
</feature>
<reference evidence="11" key="1">
    <citation type="submission" date="2021-07" db="EMBL/GenBank/DDBJ databases">
        <title>Genome-wide identification of the NLR gene family in Haynaldia villosa by SMRT-RenSeq.</title>
        <authorList>
            <person name="Huang Z."/>
            <person name="Qiao F."/>
            <person name="Yang B."/>
            <person name="Liu J."/>
            <person name="Liu Y."/>
            <person name="Wulff B.B.H."/>
            <person name="Hu P."/>
            <person name="Lv Z."/>
            <person name="Zhang R."/>
            <person name="Chen P."/>
            <person name="Xing L."/>
            <person name="Cao A."/>
        </authorList>
    </citation>
    <scope>NUCLEOTIDE SEQUENCE</scope>
    <source>
        <strain evidence="11">Hv_Contig_1500_nlr_1</strain>
    </source>
</reference>
<dbReference type="PRINTS" id="PR00364">
    <property type="entry name" value="DISEASERSIST"/>
</dbReference>
<dbReference type="SUPFAM" id="SSF52058">
    <property type="entry name" value="L domain-like"/>
    <property type="match status" value="1"/>
</dbReference>
<dbReference type="CDD" id="cd14798">
    <property type="entry name" value="RX-CC_like"/>
    <property type="match status" value="1"/>
</dbReference>
<dbReference type="PANTHER" id="PTHR19338">
    <property type="entry name" value="TRANSLOCASE OF INNER MITOCHONDRIAL MEMBRANE 13 HOMOLOG"/>
    <property type="match status" value="1"/>
</dbReference>
<dbReference type="GO" id="GO:0043531">
    <property type="term" value="F:ADP binding"/>
    <property type="evidence" value="ECO:0007669"/>
    <property type="project" value="InterPro"/>
</dbReference>
<dbReference type="InterPro" id="IPR041118">
    <property type="entry name" value="Rx_N"/>
</dbReference>
<dbReference type="Gene3D" id="3.40.50.300">
    <property type="entry name" value="P-loop containing nucleotide triphosphate hydrolases"/>
    <property type="match status" value="1"/>
</dbReference>
<dbReference type="Gene3D" id="1.20.5.4130">
    <property type="match status" value="1"/>
</dbReference>
<dbReference type="InterPro" id="IPR027417">
    <property type="entry name" value="P-loop_NTPase"/>
</dbReference>
<evidence type="ECO:0000256" key="6">
    <source>
        <dbReference type="ARBA" id="ARBA00023054"/>
    </source>
</evidence>
<evidence type="ECO:0000259" key="10">
    <source>
        <dbReference type="Pfam" id="PF23598"/>
    </source>
</evidence>
<feature type="compositionally biased region" description="Pro residues" evidence="7">
    <location>
        <begin position="30"/>
        <end position="39"/>
    </location>
</feature>
<dbReference type="AlphaFoldDB" id="A0A8K1IBF4"/>
<feature type="domain" description="Disease resistance R13L4/SHOC-2-like LRR" evidence="10">
    <location>
        <begin position="504"/>
        <end position="725"/>
    </location>
</feature>
<name>A0A8K1IBF4_9POAL</name>
<dbReference type="Pfam" id="PF18052">
    <property type="entry name" value="Rx_N"/>
    <property type="match status" value="1"/>
</dbReference>
<dbReference type="Pfam" id="PF23598">
    <property type="entry name" value="LRR_14"/>
    <property type="match status" value="1"/>
</dbReference>
<dbReference type="InterPro" id="IPR038005">
    <property type="entry name" value="RX-like_CC"/>
</dbReference>
<evidence type="ECO:0000259" key="9">
    <source>
        <dbReference type="Pfam" id="PF18052"/>
    </source>
</evidence>
<dbReference type="Gene3D" id="3.80.10.10">
    <property type="entry name" value="Ribonuclease Inhibitor"/>
    <property type="match status" value="1"/>
</dbReference>
<organism evidence="11">
    <name type="scientific">Dasypyrum villosum</name>
    <dbReference type="NCBI Taxonomy" id="40247"/>
    <lineage>
        <taxon>Eukaryota</taxon>
        <taxon>Viridiplantae</taxon>
        <taxon>Streptophyta</taxon>
        <taxon>Embryophyta</taxon>
        <taxon>Tracheophyta</taxon>
        <taxon>Spermatophyta</taxon>
        <taxon>Magnoliopsida</taxon>
        <taxon>Liliopsida</taxon>
        <taxon>Poales</taxon>
        <taxon>Poaceae</taxon>
        <taxon>BOP clade</taxon>
        <taxon>Pooideae</taxon>
        <taxon>Triticodae</taxon>
        <taxon>Triticeae</taxon>
        <taxon>Triticinae</taxon>
        <taxon>Dasypyrum</taxon>
    </lineage>
</organism>
<sequence length="727" mass="82312">MGTCIRSIKISARVGTLGPPSEEIGSGPGVPDPPPPAPKTGPQIPQGEPGDPVPSTSLPPRDRGRSCRPSKAHTTAPIRHAAAAAGAPEEPPRHGAGPHHTPARRSRPAPIHRVRGRGGLPCRRRRPGFARPRPGAAGEEKERWGGRRLAAARVFPSPELVRLQAYLKDADSKWRSGNARVTVLVSQIRDVAYEAQNVIEAADYMEKRNRLKRGFMGAISRYARLPSDLVTLLKIGVEIQCVRRKLADIFTSADNLKIDLGDTVVVDDQLPRDFSVMHQNSEDDIFMVGFQDEHNEIVGKLVDNESMLSAVSIVAMGGAGKTTLARKVYTSSRVKKHFNTVAWVTVSQTFKGVDLLKDIMKQITESKDCSREIDEMDEYQLGKKIRDFLLQKRYLVVLDDVWETDTWEQLNTRVNAFEEVVQRSKVHGWIEKIRIHDILREWCIEEARKDGFLAVENETTGQASASSSDTLKFYRSSLQNSGYLLLETRHLRTLVGFELQFIPKMSFLRVLHIENSNLMGICRVIDGCINIRYLRLRRCYNFKVTSSITKLLYLQTIDLRGTYYIDNRKRMPKFFLHIPSLRHVYIRGFSRPRSVQQNDLQTLSIEYCFNREVKFLSQMTKLTTLSFFPAWDVKDNWYIFANMPHLVDVSIGCFQDEWSMEDGTMPKLSFLTLLDFGQMSRLPEGLLQLPSLKCLKISGEDSAVKELQQKGCQVALHLLPSLHFLFV</sequence>
<dbReference type="InterPro" id="IPR002182">
    <property type="entry name" value="NB-ARC"/>
</dbReference>
<keyword evidence="5" id="KW-0611">Plant defense</keyword>